<accession>A0A0D2KKC3</accession>
<feature type="region of interest" description="Disordered" evidence="1">
    <location>
        <begin position="55"/>
        <end position="91"/>
    </location>
</feature>
<proteinExistence type="predicted"/>
<organism evidence="2 3">
    <name type="scientific">Hypholoma sublateritium (strain FD-334 SS-4)</name>
    <dbReference type="NCBI Taxonomy" id="945553"/>
    <lineage>
        <taxon>Eukaryota</taxon>
        <taxon>Fungi</taxon>
        <taxon>Dikarya</taxon>
        <taxon>Basidiomycota</taxon>
        <taxon>Agaricomycotina</taxon>
        <taxon>Agaricomycetes</taxon>
        <taxon>Agaricomycetidae</taxon>
        <taxon>Agaricales</taxon>
        <taxon>Agaricineae</taxon>
        <taxon>Strophariaceae</taxon>
        <taxon>Hypholoma</taxon>
    </lineage>
</organism>
<keyword evidence="3" id="KW-1185">Reference proteome</keyword>
<sequence>MRAAHDHIVQALLQSLFSIAKSNLPAHRPNICPAPSSPLLANPYRNVDAIRHNFDLSRRSPSSQSRPRLPDAISRPLTDAMTPMHSTTAQHPPTFALRLHPACCMDKATRIAVLTIAAPHTTDTAAIANSAASQPMLLALEYAERSAVAKGEPNDTAPST</sequence>
<evidence type="ECO:0000256" key="1">
    <source>
        <dbReference type="SAM" id="MobiDB-lite"/>
    </source>
</evidence>
<reference evidence="3" key="1">
    <citation type="submission" date="2014-04" db="EMBL/GenBank/DDBJ databases">
        <title>Evolutionary Origins and Diversification of the Mycorrhizal Mutualists.</title>
        <authorList>
            <consortium name="DOE Joint Genome Institute"/>
            <consortium name="Mycorrhizal Genomics Consortium"/>
            <person name="Kohler A."/>
            <person name="Kuo A."/>
            <person name="Nagy L.G."/>
            <person name="Floudas D."/>
            <person name="Copeland A."/>
            <person name="Barry K.W."/>
            <person name="Cichocki N."/>
            <person name="Veneault-Fourrey C."/>
            <person name="LaButti K."/>
            <person name="Lindquist E.A."/>
            <person name="Lipzen A."/>
            <person name="Lundell T."/>
            <person name="Morin E."/>
            <person name="Murat C."/>
            <person name="Riley R."/>
            <person name="Ohm R."/>
            <person name="Sun H."/>
            <person name="Tunlid A."/>
            <person name="Henrissat B."/>
            <person name="Grigoriev I.V."/>
            <person name="Hibbett D.S."/>
            <person name="Martin F."/>
        </authorList>
    </citation>
    <scope>NUCLEOTIDE SEQUENCE [LARGE SCALE GENOMIC DNA]</scope>
    <source>
        <strain evidence="3">FD-334 SS-4</strain>
    </source>
</reference>
<dbReference type="AlphaFoldDB" id="A0A0D2KKC3"/>
<evidence type="ECO:0000313" key="2">
    <source>
        <dbReference type="EMBL" id="KJA15102.1"/>
    </source>
</evidence>
<gene>
    <name evidence="2" type="ORF">HYPSUDRAFT_208163</name>
</gene>
<protein>
    <submittedName>
        <fullName evidence="2">Uncharacterized protein</fullName>
    </submittedName>
</protein>
<dbReference type="EMBL" id="KN817654">
    <property type="protein sequence ID" value="KJA15102.1"/>
    <property type="molecule type" value="Genomic_DNA"/>
</dbReference>
<evidence type="ECO:0000313" key="3">
    <source>
        <dbReference type="Proteomes" id="UP000054270"/>
    </source>
</evidence>
<dbReference type="Proteomes" id="UP000054270">
    <property type="component" value="Unassembled WGS sequence"/>
</dbReference>
<name>A0A0D2KKC3_HYPSF</name>